<reference evidence="2" key="1">
    <citation type="submission" date="2024-06" db="UniProtKB">
        <authorList>
            <consortium name="RefSeq"/>
        </authorList>
    </citation>
    <scope>NUCLEOTIDE SEQUENCE [LARGE SCALE GENOMIC DNA]</scope>
    <source>
        <strain evidence="2">MV2-25</strain>
    </source>
</reference>
<keyword evidence="2" id="KW-1185">Reference proteome</keyword>
<evidence type="ECO:0000313" key="2">
    <source>
        <dbReference type="Proteomes" id="UP000001819"/>
    </source>
</evidence>
<sequence length="603" mass="68943">MSHAMHRLHTNRPTPDIFRGDPFKIQSYNFRYADRPDYPVQHYQRPEPEPLPCQTPQFETFYRNPKFSSDPEYAPSAKPGPQSTTAFTEHRRRKFLRDFQSIPTTPIRRTFSGVCQRPPEVRSVATVPQPPRRLSPKAPVEVTNSPLLRSCCNRGDYQAMIRGQSTSSLLRSGSGNVLKTGVPRSASAASFDRREREWQRSVATRTSSNIQLLPKRSGYSGCEININIGALDSESETDNNLTIKIETDTCLLNNTDKAKHPERRKRSSSASRSPVTFDIDKRLSKFNVADKMPRRGSDEEANQREWDQELKMQRERARQRERERENLRQQERQREYERLLELEVEREKDRLRELERESQRRREYHEYQEHLRREQWKRQEVPMRAMPTSPLMMTSHLNRRTSNDRLPGMVPFLDRPPAAASKRAQRLQNCSKNLTSLRGLKKATAPPVPPASLFTTAPTVPPVAMFTTAPTVNRPRSLERTSSGTSNGNIHVTVTTNGSNSSLRRPSATGLNEQKKLNGSSGSPILTRLNNIPIRITTSGPGDRDVEFSMNQVRLRSHSPMPGVAPRVSTSRMRQGEDSSVQSLNVNINVYADNTSRTMRMCE</sequence>
<dbReference type="RefSeq" id="XP_002138510.2">
    <property type="nucleotide sequence ID" value="XM_002138474.3"/>
</dbReference>
<feature type="compositionally biased region" description="Basic residues" evidence="1">
    <location>
        <begin position="1"/>
        <end position="10"/>
    </location>
</feature>
<dbReference type="AlphaFoldDB" id="A0A6I8V4C4"/>
<feature type="compositionally biased region" description="Polar residues" evidence="1">
    <location>
        <begin position="480"/>
        <end position="524"/>
    </location>
</feature>
<proteinExistence type="predicted"/>
<feature type="region of interest" description="Disordered" evidence="1">
    <location>
        <begin position="254"/>
        <end position="312"/>
    </location>
</feature>
<protein>
    <submittedName>
        <fullName evidence="3">Stress response protein NST1</fullName>
    </submittedName>
</protein>
<name>A0A6I8V4C4_DROPS</name>
<evidence type="ECO:0000256" key="1">
    <source>
        <dbReference type="SAM" id="MobiDB-lite"/>
    </source>
</evidence>
<organism evidence="2 3">
    <name type="scientific">Drosophila pseudoobscura pseudoobscura</name>
    <name type="common">Fruit fly</name>
    <dbReference type="NCBI Taxonomy" id="46245"/>
    <lineage>
        <taxon>Eukaryota</taxon>
        <taxon>Metazoa</taxon>
        <taxon>Ecdysozoa</taxon>
        <taxon>Arthropoda</taxon>
        <taxon>Hexapoda</taxon>
        <taxon>Insecta</taxon>
        <taxon>Pterygota</taxon>
        <taxon>Neoptera</taxon>
        <taxon>Endopterygota</taxon>
        <taxon>Diptera</taxon>
        <taxon>Brachycera</taxon>
        <taxon>Muscomorpha</taxon>
        <taxon>Ephydroidea</taxon>
        <taxon>Drosophilidae</taxon>
        <taxon>Drosophila</taxon>
        <taxon>Sophophora</taxon>
    </lineage>
</organism>
<accession>A0A6I8V4C4</accession>
<feature type="compositionally biased region" description="Basic and acidic residues" evidence="1">
    <location>
        <begin position="291"/>
        <end position="312"/>
    </location>
</feature>
<gene>
    <name evidence="3" type="primary">LOC6898467</name>
</gene>
<reference evidence="3" key="2">
    <citation type="submission" date="2025-08" db="UniProtKB">
        <authorList>
            <consortium name="RefSeq"/>
        </authorList>
    </citation>
    <scope>IDENTIFICATION</scope>
    <source>
        <strain evidence="3">MV-25-SWS-2005</strain>
        <tissue evidence="3">Whole body</tissue>
    </source>
</reference>
<dbReference type="KEGG" id="dpo:6898467"/>
<feature type="region of interest" description="Disordered" evidence="1">
    <location>
        <begin position="1"/>
        <end position="20"/>
    </location>
</feature>
<feature type="region of interest" description="Disordered" evidence="1">
    <location>
        <begin position="475"/>
        <end position="524"/>
    </location>
</feature>
<evidence type="ECO:0000313" key="3">
    <source>
        <dbReference type="RefSeq" id="XP_002138510.2"/>
    </source>
</evidence>
<feature type="region of interest" description="Disordered" evidence="1">
    <location>
        <begin position="65"/>
        <end position="86"/>
    </location>
</feature>
<dbReference type="Proteomes" id="UP000001819">
    <property type="component" value="Chromosome 3"/>
</dbReference>
<dbReference type="InParanoid" id="A0A6I8V4C4"/>